<dbReference type="Proteomes" id="UP000178065">
    <property type="component" value="Unassembled WGS sequence"/>
</dbReference>
<dbReference type="CDD" id="cd06445">
    <property type="entry name" value="ATase"/>
    <property type="match status" value="1"/>
</dbReference>
<dbReference type="EMBL" id="MHTT01000017">
    <property type="protein sequence ID" value="OHA65146.1"/>
    <property type="molecule type" value="Genomic_DNA"/>
</dbReference>
<evidence type="ECO:0000313" key="4">
    <source>
        <dbReference type="Proteomes" id="UP000178065"/>
    </source>
</evidence>
<name>A0A1G2QX44_9BACT</name>
<evidence type="ECO:0000313" key="3">
    <source>
        <dbReference type="EMBL" id="OHA65146.1"/>
    </source>
</evidence>
<organism evidence="3 4">
    <name type="scientific">Candidatus Wildermuthbacteria bacterium RIFCSPHIGHO2_01_FULL_49_22b</name>
    <dbReference type="NCBI Taxonomy" id="1802448"/>
    <lineage>
        <taxon>Bacteria</taxon>
        <taxon>Candidatus Wildermuthiibacteriota</taxon>
    </lineage>
</organism>
<dbReference type="PANTHER" id="PTHR10815:SF13">
    <property type="entry name" value="METHYLATED-DNA--PROTEIN-CYSTEINE METHYLTRANSFERASE"/>
    <property type="match status" value="1"/>
</dbReference>
<dbReference type="SUPFAM" id="SSF46767">
    <property type="entry name" value="Methylated DNA-protein cysteine methyltransferase, C-terminal domain"/>
    <property type="match status" value="1"/>
</dbReference>
<feature type="domain" description="Methylated-DNA-[protein]-cysteine S-methyltransferase DNA binding" evidence="2">
    <location>
        <begin position="5"/>
        <end position="78"/>
    </location>
</feature>
<proteinExistence type="predicted"/>
<sequence length="99" mass="11070">MHKAILLLKKIPKGKVATYKELARVCKTSPRAIGRIMASNEHPKEYPCYKVVASSGELTGYSAPGGLKAKEKFLQKDGILLKRGRVPQSYFYSFQKLIV</sequence>
<dbReference type="InterPro" id="IPR014048">
    <property type="entry name" value="MethylDNA_cys_MeTrfase_DNA-bd"/>
</dbReference>
<dbReference type="GO" id="GO:0003824">
    <property type="term" value="F:catalytic activity"/>
    <property type="evidence" value="ECO:0007669"/>
    <property type="project" value="InterPro"/>
</dbReference>
<keyword evidence="1" id="KW-0227">DNA damage</keyword>
<reference evidence="3 4" key="1">
    <citation type="journal article" date="2016" name="Nat. Commun.">
        <title>Thousands of microbial genomes shed light on interconnected biogeochemical processes in an aquifer system.</title>
        <authorList>
            <person name="Anantharaman K."/>
            <person name="Brown C.T."/>
            <person name="Hug L.A."/>
            <person name="Sharon I."/>
            <person name="Castelle C.J."/>
            <person name="Probst A.J."/>
            <person name="Thomas B.C."/>
            <person name="Singh A."/>
            <person name="Wilkins M.J."/>
            <person name="Karaoz U."/>
            <person name="Brodie E.L."/>
            <person name="Williams K.H."/>
            <person name="Hubbard S.S."/>
            <person name="Banfield J.F."/>
        </authorList>
    </citation>
    <scope>NUCLEOTIDE SEQUENCE [LARGE SCALE GENOMIC DNA]</scope>
</reference>
<protein>
    <recommendedName>
        <fullName evidence="2">Methylated-DNA-[protein]-cysteine S-methyltransferase DNA binding domain-containing protein</fullName>
    </recommendedName>
</protein>
<dbReference type="Gene3D" id="1.10.10.10">
    <property type="entry name" value="Winged helix-like DNA-binding domain superfamily/Winged helix DNA-binding domain"/>
    <property type="match status" value="1"/>
</dbReference>
<accession>A0A1G2QX44</accession>
<evidence type="ECO:0000256" key="1">
    <source>
        <dbReference type="ARBA" id="ARBA00022763"/>
    </source>
</evidence>
<dbReference type="Pfam" id="PF01035">
    <property type="entry name" value="DNA_binding_1"/>
    <property type="match status" value="1"/>
</dbReference>
<dbReference type="STRING" id="1802448.A2672_03085"/>
<dbReference type="NCBIfam" id="TIGR00589">
    <property type="entry name" value="ogt"/>
    <property type="match status" value="1"/>
</dbReference>
<dbReference type="InterPro" id="IPR036388">
    <property type="entry name" value="WH-like_DNA-bd_sf"/>
</dbReference>
<dbReference type="GO" id="GO:0006281">
    <property type="term" value="P:DNA repair"/>
    <property type="evidence" value="ECO:0007669"/>
    <property type="project" value="InterPro"/>
</dbReference>
<gene>
    <name evidence="3" type="ORF">A2672_03085</name>
</gene>
<dbReference type="AlphaFoldDB" id="A0A1G2QX44"/>
<dbReference type="InterPro" id="IPR036217">
    <property type="entry name" value="MethylDNA_cys_MeTrfase_DNAb"/>
</dbReference>
<evidence type="ECO:0000259" key="2">
    <source>
        <dbReference type="Pfam" id="PF01035"/>
    </source>
</evidence>
<comment type="caution">
    <text evidence="3">The sequence shown here is derived from an EMBL/GenBank/DDBJ whole genome shotgun (WGS) entry which is preliminary data.</text>
</comment>
<dbReference type="PANTHER" id="PTHR10815">
    <property type="entry name" value="METHYLATED-DNA--PROTEIN-CYSTEINE METHYLTRANSFERASE"/>
    <property type="match status" value="1"/>
</dbReference>